<gene>
    <name evidence="1" type="ORF">A5634_02125</name>
</gene>
<name>A0A1A3NUL2_MYCAS</name>
<accession>A0A1A3NUL2</accession>
<proteinExistence type="predicted"/>
<dbReference type="InterPro" id="IPR023393">
    <property type="entry name" value="START-like_dom_sf"/>
</dbReference>
<dbReference type="Gene3D" id="3.30.530.20">
    <property type="match status" value="1"/>
</dbReference>
<sequence length="160" mass="17206">MPKPALPLTVEQSRAIPVTVDDAFAGTLPISLPVVCAQWYGIIPPIKAVRDQVGDWDAPGQTRTIFMVGGGRVHETLTSVDPPQSFGYTLSDISGPLATLVSSVDGKWSFAPAGTGTRVAWQWTLHPKSSTTAPLLPVFAKMWKGYARIVLEKLSAQLVH</sequence>
<dbReference type="EMBL" id="LZLS01000145">
    <property type="protein sequence ID" value="OBK25100.1"/>
    <property type="molecule type" value="Genomic_DNA"/>
</dbReference>
<evidence type="ECO:0000313" key="1">
    <source>
        <dbReference type="EMBL" id="OBK25100.1"/>
    </source>
</evidence>
<protein>
    <recommendedName>
        <fullName evidence="3">Polyketide cyclase</fullName>
    </recommendedName>
</protein>
<evidence type="ECO:0000313" key="2">
    <source>
        <dbReference type="Proteomes" id="UP000093928"/>
    </source>
</evidence>
<comment type="caution">
    <text evidence="1">The sequence shown here is derived from an EMBL/GenBank/DDBJ whole genome shotgun (WGS) entry which is preliminary data.</text>
</comment>
<dbReference type="SUPFAM" id="SSF55961">
    <property type="entry name" value="Bet v1-like"/>
    <property type="match status" value="1"/>
</dbReference>
<dbReference type="Proteomes" id="UP000093928">
    <property type="component" value="Unassembled WGS sequence"/>
</dbReference>
<dbReference type="InterPro" id="IPR019587">
    <property type="entry name" value="Polyketide_cyclase/dehydratase"/>
</dbReference>
<organism evidence="1 2">
    <name type="scientific">Mycobacterium asiaticum</name>
    <dbReference type="NCBI Taxonomy" id="1790"/>
    <lineage>
        <taxon>Bacteria</taxon>
        <taxon>Bacillati</taxon>
        <taxon>Actinomycetota</taxon>
        <taxon>Actinomycetes</taxon>
        <taxon>Mycobacteriales</taxon>
        <taxon>Mycobacteriaceae</taxon>
        <taxon>Mycobacterium</taxon>
    </lineage>
</organism>
<reference evidence="1 2" key="1">
    <citation type="submission" date="2016-06" db="EMBL/GenBank/DDBJ databases">
        <authorList>
            <person name="Kjaerup R.B."/>
            <person name="Dalgaard T.S."/>
            <person name="Juul-Madsen H.R."/>
        </authorList>
    </citation>
    <scope>NUCLEOTIDE SEQUENCE [LARGE SCALE GENOMIC DNA]</scope>
    <source>
        <strain evidence="1 2">1165133.8</strain>
    </source>
</reference>
<evidence type="ECO:0008006" key="3">
    <source>
        <dbReference type="Google" id="ProtNLM"/>
    </source>
</evidence>
<dbReference type="RefSeq" id="WP_065144929.1">
    <property type="nucleotide sequence ID" value="NZ_LZLS01000145.1"/>
</dbReference>
<dbReference type="Pfam" id="PF10604">
    <property type="entry name" value="Polyketide_cyc2"/>
    <property type="match status" value="1"/>
</dbReference>
<dbReference type="OrthoDB" id="4724764at2"/>
<dbReference type="AlphaFoldDB" id="A0A1A3NUL2"/>